<dbReference type="RefSeq" id="WP_214418786.1">
    <property type="nucleotide sequence ID" value="NZ_CP075546.1"/>
</dbReference>
<evidence type="ECO:0000313" key="5">
    <source>
        <dbReference type="Proteomes" id="UP000680656"/>
    </source>
</evidence>
<keyword evidence="2" id="KW-0812">Transmembrane</keyword>
<dbReference type="Proteomes" id="UP000680656">
    <property type="component" value="Chromosome"/>
</dbReference>
<feature type="domain" description="DUF4349" evidence="3">
    <location>
        <begin position="77"/>
        <end position="283"/>
    </location>
</feature>
<proteinExistence type="predicted"/>
<name>A0A8E7AZC1_9EURY</name>
<keyword evidence="2" id="KW-0472">Membrane</keyword>
<feature type="coiled-coil region" evidence="1">
    <location>
        <begin position="156"/>
        <end position="183"/>
    </location>
</feature>
<evidence type="ECO:0000256" key="1">
    <source>
        <dbReference type="SAM" id="Coils"/>
    </source>
</evidence>
<evidence type="ECO:0000256" key="2">
    <source>
        <dbReference type="SAM" id="Phobius"/>
    </source>
</evidence>
<evidence type="ECO:0000259" key="3">
    <source>
        <dbReference type="Pfam" id="PF14257"/>
    </source>
</evidence>
<dbReference type="AlphaFoldDB" id="A0A8E7AZC1"/>
<dbReference type="EMBL" id="CP075546">
    <property type="protein sequence ID" value="QVV87969.1"/>
    <property type="molecule type" value="Genomic_DNA"/>
</dbReference>
<protein>
    <submittedName>
        <fullName evidence="4">DUF4349 domain-containing protein</fullName>
    </submittedName>
</protein>
<dbReference type="KEGG" id="mrtj:KHC33_11550"/>
<accession>A0A8E7AZC1</accession>
<dbReference type="Pfam" id="PF14257">
    <property type="entry name" value="DUF4349"/>
    <property type="match status" value="1"/>
</dbReference>
<organism evidence="4 5">
    <name type="scientific">Methanospirillum purgamenti</name>
    <dbReference type="NCBI Taxonomy" id="2834276"/>
    <lineage>
        <taxon>Archaea</taxon>
        <taxon>Methanobacteriati</taxon>
        <taxon>Methanobacteriota</taxon>
        <taxon>Stenosarchaea group</taxon>
        <taxon>Methanomicrobia</taxon>
        <taxon>Methanomicrobiales</taxon>
        <taxon>Methanospirillaceae</taxon>
        <taxon>Methanospirillum</taxon>
    </lineage>
</organism>
<keyword evidence="5" id="KW-1185">Reference proteome</keyword>
<dbReference type="GeneID" id="65097828"/>
<evidence type="ECO:0000313" key="4">
    <source>
        <dbReference type="EMBL" id="QVV87969.1"/>
    </source>
</evidence>
<sequence>MKLCVVLSLLILTGSLLFAGCIGFEGSQSNPKTKEAFSLDSGYISEEYAYSPSPDVKKAPSSSYGGEMPLEQSLHEQKIIRTANIQLEVKNVTYSTGEVQEIAKKFDGLVQSSSVQATSKNRYSGTVTIRIPAEHFDLAISEISAIGIILSSSVNAEDVTEEYVDLQAQRDALSYQLDQYNRLLTKGQNVSEILEVQKEIERVQVELDRIVGRMKYLDNRISLSTITVGLSEPAQLETPGGYSFPSVISEGIAGFVTTIVWLFIAILTILPLVLVGGAGYVLYKRWKIGKTE</sequence>
<reference evidence="4 5" key="1">
    <citation type="submission" date="2021-05" db="EMBL/GenBank/DDBJ databases">
        <title>A novel Methanospirillum isolate from a pyrite-forming mixed culture.</title>
        <authorList>
            <person name="Bunk B."/>
            <person name="Sproer C."/>
            <person name="Spring S."/>
            <person name="Pester M."/>
        </authorList>
    </citation>
    <scope>NUCLEOTIDE SEQUENCE [LARGE SCALE GENOMIC DNA]</scope>
    <source>
        <strain evidence="4 5">J.3.6.1-F.2.7.3</strain>
    </source>
</reference>
<keyword evidence="1" id="KW-0175">Coiled coil</keyword>
<feature type="transmembrane region" description="Helical" evidence="2">
    <location>
        <begin position="259"/>
        <end position="283"/>
    </location>
</feature>
<keyword evidence="2" id="KW-1133">Transmembrane helix</keyword>
<dbReference type="InterPro" id="IPR025645">
    <property type="entry name" value="DUF4349"/>
</dbReference>
<gene>
    <name evidence="4" type="ORF">KHC33_11550</name>
</gene>
<dbReference type="PROSITE" id="PS51257">
    <property type="entry name" value="PROKAR_LIPOPROTEIN"/>
    <property type="match status" value="1"/>
</dbReference>